<dbReference type="Proteomes" id="UP000038802">
    <property type="component" value="Unassembled WGS sequence"/>
</dbReference>
<dbReference type="EMBL" id="CSAE01000418">
    <property type="protein sequence ID" value="COW26618.1"/>
    <property type="molecule type" value="Genomic_DNA"/>
</dbReference>
<name>A0A0U0RSK9_MYCTX</name>
<protein>
    <submittedName>
        <fullName evidence="1">Uncharacterized protein</fullName>
    </submittedName>
</protein>
<reference evidence="2" key="1">
    <citation type="submission" date="2015-03" db="EMBL/GenBank/DDBJ databases">
        <authorList>
            <consortium name="Pathogen Informatics"/>
        </authorList>
    </citation>
    <scope>NUCLEOTIDE SEQUENCE [LARGE SCALE GENOMIC DNA]</scope>
    <source>
        <strain evidence="2">K00500041</strain>
    </source>
</reference>
<dbReference type="AlphaFoldDB" id="A0A0U0RSK9"/>
<organism evidence="1 2">
    <name type="scientific">Mycobacterium tuberculosis</name>
    <dbReference type="NCBI Taxonomy" id="1773"/>
    <lineage>
        <taxon>Bacteria</taxon>
        <taxon>Bacillati</taxon>
        <taxon>Actinomycetota</taxon>
        <taxon>Actinomycetes</taxon>
        <taxon>Mycobacteriales</taxon>
        <taxon>Mycobacteriaceae</taxon>
        <taxon>Mycobacterium</taxon>
        <taxon>Mycobacterium tuberculosis complex</taxon>
    </lineage>
</organism>
<proteinExistence type="predicted"/>
<evidence type="ECO:0000313" key="1">
    <source>
        <dbReference type="EMBL" id="COW26618.1"/>
    </source>
</evidence>
<accession>A0A0U0RSK9</accession>
<gene>
    <name evidence="1" type="ORF">ERS007703_03222</name>
</gene>
<sequence length="30" mass="3301">MTARAEWTHGCHVLASMSMNQGRYPVHSAA</sequence>
<evidence type="ECO:0000313" key="2">
    <source>
        <dbReference type="Proteomes" id="UP000038802"/>
    </source>
</evidence>